<dbReference type="RefSeq" id="WP_011734098.1">
    <property type="nucleotide sequence ID" value="NC_008609.1"/>
</dbReference>
<dbReference type="AlphaFoldDB" id="A1AKB4"/>
<sequence>MRTVLCRFSILIAAILLSLSCTAWGAAGGISESESLAAAQAWAAALGRPDIAGLDELLHVDYMHIHATSMVESKAKFIGALKEGARRYEPFTIEDTRVRVFGDSAVVTGKFALKATMREKVIERINRFSLVIIKTPRGVRIASFQATSIPQEK</sequence>
<dbReference type="Pfam" id="PF14534">
    <property type="entry name" value="DUF4440"/>
    <property type="match status" value="1"/>
</dbReference>
<feature type="signal peptide" evidence="1">
    <location>
        <begin position="1"/>
        <end position="25"/>
    </location>
</feature>
<dbReference type="SUPFAM" id="SSF54427">
    <property type="entry name" value="NTF2-like"/>
    <property type="match status" value="1"/>
</dbReference>
<dbReference type="KEGG" id="ppd:Ppro_0148"/>
<evidence type="ECO:0000259" key="2">
    <source>
        <dbReference type="Pfam" id="PF14534"/>
    </source>
</evidence>
<dbReference type="InterPro" id="IPR027843">
    <property type="entry name" value="DUF4440"/>
</dbReference>
<evidence type="ECO:0000313" key="3">
    <source>
        <dbReference type="EMBL" id="ABK97784.1"/>
    </source>
</evidence>
<keyword evidence="1" id="KW-0732">Signal</keyword>
<accession>A1AKB4</accession>
<dbReference type="HOGENOM" id="CLU_1711523_0_0_7"/>
<dbReference type="OrthoDB" id="5956292at2"/>
<dbReference type="Gene3D" id="3.10.450.50">
    <property type="match status" value="1"/>
</dbReference>
<feature type="chain" id="PRO_5002631841" description="DUF4440 domain-containing protein" evidence="1">
    <location>
        <begin position="26"/>
        <end position="153"/>
    </location>
</feature>
<organism evidence="3 4">
    <name type="scientific">Pelobacter propionicus (strain DSM 2379 / NBRC 103807 / OttBd1)</name>
    <dbReference type="NCBI Taxonomy" id="338966"/>
    <lineage>
        <taxon>Bacteria</taxon>
        <taxon>Pseudomonadati</taxon>
        <taxon>Thermodesulfobacteriota</taxon>
        <taxon>Desulfuromonadia</taxon>
        <taxon>Desulfuromonadales</taxon>
        <taxon>Desulfuromonadaceae</taxon>
        <taxon>Pelobacter</taxon>
    </lineage>
</organism>
<protein>
    <recommendedName>
        <fullName evidence="2">DUF4440 domain-containing protein</fullName>
    </recommendedName>
</protein>
<proteinExistence type="predicted"/>
<name>A1AKB4_PELPD</name>
<keyword evidence="4" id="KW-1185">Reference proteome</keyword>
<evidence type="ECO:0000313" key="4">
    <source>
        <dbReference type="Proteomes" id="UP000006732"/>
    </source>
</evidence>
<dbReference type="STRING" id="338966.Ppro_0148"/>
<gene>
    <name evidence="3" type="ordered locus">Ppro_0148</name>
</gene>
<feature type="domain" description="DUF4440" evidence="2">
    <location>
        <begin position="37"/>
        <end position="135"/>
    </location>
</feature>
<dbReference type="Proteomes" id="UP000006732">
    <property type="component" value="Chromosome"/>
</dbReference>
<evidence type="ECO:0000256" key="1">
    <source>
        <dbReference type="SAM" id="SignalP"/>
    </source>
</evidence>
<dbReference type="InterPro" id="IPR032710">
    <property type="entry name" value="NTF2-like_dom_sf"/>
</dbReference>
<reference evidence="3 4" key="1">
    <citation type="submission" date="2006-10" db="EMBL/GenBank/DDBJ databases">
        <title>Complete sequence of chromosome of Pelobacter propionicus DSM 2379.</title>
        <authorList>
            <consortium name="US DOE Joint Genome Institute"/>
            <person name="Copeland A."/>
            <person name="Lucas S."/>
            <person name="Lapidus A."/>
            <person name="Barry K."/>
            <person name="Detter J.C."/>
            <person name="Glavina del Rio T."/>
            <person name="Hammon N."/>
            <person name="Israni S."/>
            <person name="Dalin E."/>
            <person name="Tice H."/>
            <person name="Pitluck S."/>
            <person name="Saunders E."/>
            <person name="Brettin T."/>
            <person name="Bruce D."/>
            <person name="Han C."/>
            <person name="Tapia R."/>
            <person name="Schmutz J."/>
            <person name="Larimer F."/>
            <person name="Land M."/>
            <person name="Hauser L."/>
            <person name="Kyrpides N."/>
            <person name="Kim E."/>
            <person name="Lovley D."/>
            <person name="Richardson P."/>
        </authorList>
    </citation>
    <scope>NUCLEOTIDE SEQUENCE [LARGE SCALE GENOMIC DNA]</scope>
    <source>
        <strain evidence="4">DSM 2379 / NBRC 103807 / OttBd1</strain>
    </source>
</reference>
<dbReference type="EMBL" id="CP000482">
    <property type="protein sequence ID" value="ABK97784.1"/>
    <property type="molecule type" value="Genomic_DNA"/>
</dbReference>
<dbReference type="PROSITE" id="PS51257">
    <property type="entry name" value="PROKAR_LIPOPROTEIN"/>
    <property type="match status" value="1"/>
</dbReference>